<dbReference type="RefSeq" id="WP_310127039.1">
    <property type="nucleotide sequence ID" value="NZ_JAVDRP010000024.1"/>
</dbReference>
<dbReference type="PANTHER" id="PTHR37023">
    <property type="entry name" value="TRANSPOSASE"/>
    <property type="match status" value="1"/>
</dbReference>
<feature type="domain" description="Transposase zinc-binding" evidence="2">
    <location>
        <begin position="42"/>
        <end position="131"/>
    </location>
</feature>
<evidence type="ECO:0008006" key="5">
    <source>
        <dbReference type="Google" id="ProtNLM"/>
    </source>
</evidence>
<dbReference type="Pfam" id="PF04986">
    <property type="entry name" value="Y2_Tnp"/>
    <property type="match status" value="1"/>
</dbReference>
<proteinExistence type="predicted"/>
<evidence type="ECO:0000259" key="2">
    <source>
        <dbReference type="Pfam" id="PF14319"/>
    </source>
</evidence>
<dbReference type="NCBIfam" id="NF033538">
    <property type="entry name" value="transpos_IS91"/>
    <property type="match status" value="1"/>
</dbReference>
<keyword evidence="4" id="KW-1185">Reference proteome</keyword>
<dbReference type="EMBL" id="JAVDRP010000024">
    <property type="protein sequence ID" value="MDR6412763.1"/>
    <property type="molecule type" value="Genomic_DNA"/>
</dbReference>
<gene>
    <name evidence="3" type="ORF">J2804_006199</name>
</gene>
<dbReference type="InterPro" id="IPR054832">
    <property type="entry name" value="transpos_IS91"/>
</dbReference>
<feature type="domain" description="Transposase IS801/IS1294" evidence="1">
    <location>
        <begin position="173"/>
        <end position="359"/>
    </location>
</feature>
<comment type="caution">
    <text evidence="3">The sequence shown here is derived from an EMBL/GenBank/DDBJ whole genome shotgun (WGS) entry which is preliminary data.</text>
</comment>
<protein>
    <recommendedName>
        <fullName evidence="5">Transposase zinc-binding domain-containing protein</fullName>
    </recommendedName>
</protein>
<sequence>MDIPTNVVSIFSANFMDTPQPADSSIFKAPGDVHFFYLARSRCGPQYRQTHAEGISRVQRRVMSAIELCRTAALGAHLEQCDACGHQRIAYDSCRNRHCPKCQSLARAQWLERRQAELLPEIEYFHVVFTLPEPIAALAYQNKRVLYDLLFRASAETLRTIAADPKHLGAEIGFLTILHTWGQNLLHHPHVHCVVPGGGISPDGERWIACRPGFFLPVRVLSRLFRRLFLEQLRRAFDAGMLRLHGQLEPLHDARAFAAWLAPAARSEWVVYAKPPFGGAKHMLDYLGRYTHRVAISNNRLLGFDGHAVQFRWKDYRHDARHSTMTLTADEFIRRFLLHVLPDGFKRIRSYGWLANCHRADKLATCRQLLGVEAPAAAAAEPGEDYRERYQRLTGKSLRDCPVCGKGHMLRIEDMPGSLPRAPPGPDHAR</sequence>
<dbReference type="Pfam" id="PF14319">
    <property type="entry name" value="Zn_Tnp_IS91"/>
    <property type="match status" value="1"/>
</dbReference>
<reference evidence="3 4" key="1">
    <citation type="submission" date="2023-07" db="EMBL/GenBank/DDBJ databases">
        <title>Sorghum-associated microbial communities from plants grown in Nebraska, USA.</title>
        <authorList>
            <person name="Schachtman D."/>
        </authorList>
    </citation>
    <scope>NUCLEOTIDE SEQUENCE [LARGE SCALE GENOMIC DNA]</scope>
    <source>
        <strain evidence="3 4">DS1316</strain>
    </source>
</reference>
<evidence type="ECO:0000259" key="1">
    <source>
        <dbReference type="Pfam" id="PF04986"/>
    </source>
</evidence>
<dbReference type="InterPro" id="IPR007069">
    <property type="entry name" value="Transposase_32"/>
</dbReference>
<dbReference type="Proteomes" id="UP001264340">
    <property type="component" value="Unassembled WGS sequence"/>
</dbReference>
<evidence type="ECO:0000313" key="3">
    <source>
        <dbReference type="EMBL" id="MDR6412763.1"/>
    </source>
</evidence>
<evidence type="ECO:0000313" key="4">
    <source>
        <dbReference type="Proteomes" id="UP001264340"/>
    </source>
</evidence>
<accession>A0ABU1M167</accession>
<organism evidence="3 4">
    <name type="scientific">Paraburkholderia terricola</name>
    <dbReference type="NCBI Taxonomy" id="169427"/>
    <lineage>
        <taxon>Bacteria</taxon>
        <taxon>Pseudomonadati</taxon>
        <taxon>Pseudomonadota</taxon>
        <taxon>Betaproteobacteria</taxon>
        <taxon>Burkholderiales</taxon>
        <taxon>Burkholderiaceae</taxon>
        <taxon>Paraburkholderia</taxon>
    </lineage>
</organism>
<name>A0ABU1M167_9BURK</name>
<dbReference type="PANTHER" id="PTHR37023:SF1">
    <property type="entry name" value="ISSOD25 TRANSPOSASE TNPA_ISSOD25"/>
    <property type="match status" value="1"/>
</dbReference>
<dbReference type="InterPro" id="IPR026889">
    <property type="entry name" value="Zn_Tnp"/>
</dbReference>